<evidence type="ECO:0000313" key="19">
    <source>
        <dbReference type="Proteomes" id="UP000002748"/>
    </source>
</evidence>
<dbReference type="PANTHER" id="PTHR45683">
    <property type="entry name" value="MITOCHONDRIAL NICOTINAMIDE ADENINE DINUCLEOTIDE TRANSPORTER 1-RELATED-RELATED"/>
    <property type="match status" value="1"/>
</dbReference>
<evidence type="ECO:0000256" key="17">
    <source>
        <dbReference type="SAM" id="Phobius"/>
    </source>
</evidence>
<feature type="region of interest" description="Disordered" evidence="16">
    <location>
        <begin position="299"/>
        <end position="370"/>
    </location>
</feature>
<dbReference type="FunFam" id="1.50.40.10:FF:000154">
    <property type="entry name" value="Unplaced genomic scaffold supercont2.19, whole genome shotgun sequence"/>
    <property type="match status" value="1"/>
</dbReference>
<feature type="region of interest" description="Disordered" evidence="16">
    <location>
        <begin position="636"/>
        <end position="753"/>
    </location>
</feature>
<evidence type="ECO:0000256" key="12">
    <source>
        <dbReference type="ARBA" id="ARBA00023034"/>
    </source>
</evidence>
<evidence type="ECO:0000256" key="4">
    <source>
        <dbReference type="ARBA" id="ARBA00006375"/>
    </source>
</evidence>
<feature type="repeat" description="Solcar" evidence="15">
    <location>
        <begin position="761"/>
        <end position="838"/>
    </location>
</feature>
<dbReference type="GO" id="GO:0031966">
    <property type="term" value="C:mitochondrial membrane"/>
    <property type="evidence" value="ECO:0007669"/>
    <property type="project" value="UniProtKB-SubCell"/>
</dbReference>
<comment type="similarity">
    <text evidence="5">Belongs to the YIF1 family.</text>
</comment>
<feature type="transmembrane region" description="Helical" evidence="17">
    <location>
        <begin position="461"/>
        <end position="482"/>
    </location>
</feature>
<evidence type="ECO:0000256" key="16">
    <source>
        <dbReference type="SAM" id="MobiDB-lite"/>
    </source>
</evidence>
<feature type="compositionally biased region" description="Polar residues" evidence="16">
    <location>
        <begin position="35"/>
        <end position="47"/>
    </location>
</feature>
<evidence type="ECO:0000256" key="10">
    <source>
        <dbReference type="ARBA" id="ARBA00022927"/>
    </source>
</evidence>
<dbReference type="InterPro" id="IPR005578">
    <property type="entry name" value="Yif1_fam"/>
</dbReference>
<accession>J5T9E3</accession>
<proteinExistence type="inferred from homology"/>
<dbReference type="Gene3D" id="1.50.40.10">
    <property type="entry name" value="Mitochondrial carrier domain"/>
    <property type="match status" value="2"/>
</dbReference>
<dbReference type="GO" id="GO:0006888">
    <property type="term" value="P:endoplasmic reticulum to Golgi vesicle-mediated transport"/>
    <property type="evidence" value="ECO:0007669"/>
    <property type="project" value="InterPro"/>
</dbReference>
<dbReference type="Pfam" id="PF03878">
    <property type="entry name" value="YIF1"/>
    <property type="match status" value="1"/>
</dbReference>
<dbReference type="GO" id="GO:0015031">
    <property type="term" value="P:protein transport"/>
    <property type="evidence" value="ECO:0007669"/>
    <property type="project" value="UniProtKB-KW"/>
</dbReference>
<dbReference type="InterPro" id="IPR023395">
    <property type="entry name" value="MCP_dom_sf"/>
</dbReference>
<dbReference type="GO" id="GO:0015215">
    <property type="term" value="F:nucleotide transmembrane transporter activity"/>
    <property type="evidence" value="ECO:0007669"/>
    <property type="project" value="UniProtKB-ARBA"/>
</dbReference>
<feature type="transmembrane region" description="Helical" evidence="17">
    <location>
        <begin position="508"/>
        <end position="531"/>
    </location>
</feature>
<feature type="compositionally biased region" description="Pro residues" evidence="16">
    <location>
        <begin position="11"/>
        <end position="33"/>
    </location>
</feature>
<evidence type="ECO:0000256" key="9">
    <source>
        <dbReference type="ARBA" id="ARBA00022824"/>
    </source>
</evidence>
<evidence type="ECO:0000256" key="5">
    <source>
        <dbReference type="ARBA" id="ARBA00009727"/>
    </source>
</evidence>
<feature type="compositionally biased region" description="Low complexity" evidence="16">
    <location>
        <begin position="327"/>
        <end position="346"/>
    </location>
</feature>
<feature type="transmembrane region" description="Helical" evidence="17">
    <location>
        <begin position="566"/>
        <end position="587"/>
    </location>
</feature>
<dbReference type="Pfam" id="PF00153">
    <property type="entry name" value="Mito_carr"/>
    <property type="match status" value="4"/>
</dbReference>
<dbReference type="AlphaFoldDB" id="J5T9E3"/>
<dbReference type="InterPro" id="IPR018108">
    <property type="entry name" value="MCP_transmembrane"/>
</dbReference>
<dbReference type="GeneID" id="25984517"/>
<feature type="transmembrane region" description="Helical" evidence="17">
    <location>
        <begin position="607"/>
        <end position="625"/>
    </location>
</feature>
<evidence type="ECO:0000256" key="13">
    <source>
        <dbReference type="ARBA" id="ARBA00023128"/>
    </source>
</evidence>
<evidence type="ECO:0000256" key="6">
    <source>
        <dbReference type="ARBA" id="ARBA00022448"/>
    </source>
</evidence>
<evidence type="ECO:0000256" key="11">
    <source>
        <dbReference type="ARBA" id="ARBA00022989"/>
    </source>
</evidence>
<evidence type="ECO:0000256" key="14">
    <source>
        <dbReference type="ARBA" id="ARBA00023136"/>
    </source>
</evidence>
<dbReference type="VEuPathDB" id="FungiDB:A1Q1_01003"/>
<keyword evidence="11 17" id="KW-1133">Transmembrane helix</keyword>
<keyword evidence="18" id="KW-0670">Pyruvate</keyword>
<feature type="region of interest" description="Disordered" evidence="16">
    <location>
        <begin position="1"/>
        <end position="112"/>
    </location>
</feature>
<feature type="compositionally biased region" description="Gly residues" evidence="16">
    <location>
        <begin position="64"/>
        <end position="74"/>
    </location>
</feature>
<keyword evidence="13" id="KW-0496">Mitochondrion</keyword>
<gene>
    <name evidence="18" type="ORF">A1Q1_01003</name>
</gene>
<dbReference type="EMBL" id="ALBS01000145">
    <property type="protein sequence ID" value="EJT49851.1"/>
    <property type="molecule type" value="Genomic_DNA"/>
</dbReference>
<dbReference type="RefSeq" id="XP_014181101.1">
    <property type="nucleotide sequence ID" value="XM_014325626.1"/>
</dbReference>
<keyword evidence="14 15" id="KW-0472">Membrane</keyword>
<keyword evidence="7 15" id="KW-0812">Transmembrane</keyword>
<dbReference type="HOGENOM" id="CLU_335297_0_0_1"/>
<evidence type="ECO:0000256" key="2">
    <source>
        <dbReference type="ARBA" id="ARBA00004477"/>
    </source>
</evidence>
<feature type="repeat" description="Solcar" evidence="15">
    <location>
        <begin position="400"/>
        <end position="489"/>
    </location>
</feature>
<comment type="similarity">
    <text evidence="4">Belongs to the mitochondrial carrier (TC 2.A.29) family.</text>
</comment>
<dbReference type="Proteomes" id="UP000002748">
    <property type="component" value="Unassembled WGS sequence"/>
</dbReference>
<dbReference type="OrthoDB" id="10266426at2759"/>
<sequence length="857" mass="91089">MAVPPYTNSHSPPPLQHPKPTHPAYPPPEPPQTPGRSSQSSPYSARLSQDADGYARYSSPPVGGSFGDAGGAMGNMGNMGNMQGSGSAYTPQQGGQHPHQRAGFAPAGPNAPVGYGAQPAGFGGWGGMNDATAQMGMQFGKSAISAGQDYVEKNADGGGVESYAPPREDINAPDLYIPSMALVTYTLLSAFASGIQERFHPEVLGYSLSKSLAVVILEFLAIKLGCYFLDVRGGGASSVELLAYGGYKFIGIIATVVMGLLNFGTVLTYTTFFYTFFANAFFLPLASTLPPGLAIGPTSSAGSRPPTFPFTHPPRPQDRRPAMLGDAATGATSATAGASSEASSSRSRSRRRGAFLPSPSPSSSSLSSETLSDPVSAYYVASISERIHNIHHINLGQLIPHGMHSMIAGMGAGLVSSIATCPLDVVKTTLQAQSAPRGDPGYEGVTKTCLRIYRQNGLKGFYRGLGPTIAGYLPTWGIYFTVYDFVKDRMKNNAAMANDELTSGHPDLAHIISAMLAGASGTILTNPLWVVKTRFMAQAILPPDAPKYRSTFDGFRTIFRNEGLAAFYKGLIPSLFGISHVAVQFTLYEKAKAWAAHGSPDPLTPSAILLCSALSKMIASLATYPHEVLRTRIQMQKKPRQLPKPPVQPHIEPTPHTYSPLLAGSQPPLEEGKVPKKGGRRGIIPPTIPSSLSEATVHEMRPEAAPRPSTGHAPMPAAKAVPAARAEPPFTTPGEPSKERVTRVSPPTVPRDARGAAFAAEAELTEATREARANTLRPYTSDPPKRTWPRKGGIIDVFIKIYRQDGWRGFYRGLSINLVRTVPASAVTMLTYELIMRNLSKGAARAAAEGSEGEDMA</sequence>
<keyword evidence="8" id="KW-0677">Repeat</keyword>
<feature type="repeat" description="Solcar" evidence="15">
    <location>
        <begin position="505"/>
        <end position="594"/>
    </location>
</feature>
<feature type="compositionally biased region" description="Low complexity" evidence="16">
    <location>
        <begin position="354"/>
        <end position="370"/>
    </location>
</feature>
<feature type="compositionally biased region" description="Low complexity" evidence="16">
    <location>
        <begin position="713"/>
        <end position="729"/>
    </location>
</feature>
<dbReference type="GO" id="GO:0000139">
    <property type="term" value="C:Golgi membrane"/>
    <property type="evidence" value="ECO:0007669"/>
    <property type="project" value="UniProtKB-SubCell"/>
</dbReference>
<evidence type="ECO:0000313" key="18">
    <source>
        <dbReference type="EMBL" id="EJT49851.1"/>
    </source>
</evidence>
<dbReference type="KEGG" id="tasa:A1Q1_01003"/>
<organism evidence="18 19">
    <name type="scientific">Trichosporon asahii var. asahii (strain ATCC 90039 / CBS 2479 / JCM 2466 / KCTC 7840 / NBRC 103889/ NCYC 2677 / UAMH 7654)</name>
    <name type="common">Yeast</name>
    <dbReference type="NCBI Taxonomy" id="1186058"/>
    <lineage>
        <taxon>Eukaryota</taxon>
        <taxon>Fungi</taxon>
        <taxon>Dikarya</taxon>
        <taxon>Basidiomycota</taxon>
        <taxon>Agaricomycotina</taxon>
        <taxon>Tremellomycetes</taxon>
        <taxon>Trichosporonales</taxon>
        <taxon>Trichosporonaceae</taxon>
        <taxon>Trichosporon</taxon>
    </lineage>
</organism>
<dbReference type="PRINTS" id="PR00926">
    <property type="entry name" value="MITOCARRIER"/>
</dbReference>
<keyword evidence="10" id="KW-0653">Protein transport</keyword>
<dbReference type="GO" id="GO:0005789">
    <property type="term" value="C:endoplasmic reticulum membrane"/>
    <property type="evidence" value="ECO:0007669"/>
    <property type="project" value="UniProtKB-SubCell"/>
</dbReference>
<dbReference type="InterPro" id="IPR002067">
    <property type="entry name" value="MCP"/>
</dbReference>
<protein>
    <submittedName>
        <fullName evidence="18">Pyruvate transporter of the inner membrane</fullName>
    </submittedName>
</protein>
<evidence type="ECO:0000256" key="15">
    <source>
        <dbReference type="PROSITE-ProRule" id="PRU00282"/>
    </source>
</evidence>
<name>J5T9E3_TRIAS</name>
<dbReference type="SUPFAM" id="SSF103506">
    <property type="entry name" value="Mitochondrial carrier"/>
    <property type="match status" value="2"/>
</dbReference>
<keyword evidence="6" id="KW-0813">Transport</keyword>
<evidence type="ECO:0000256" key="7">
    <source>
        <dbReference type="ARBA" id="ARBA00022692"/>
    </source>
</evidence>
<dbReference type="PROSITE" id="PS50920">
    <property type="entry name" value="SOLCAR"/>
    <property type="match status" value="3"/>
</dbReference>
<keyword evidence="12" id="KW-0333">Golgi apparatus</keyword>
<dbReference type="InterPro" id="IPR044712">
    <property type="entry name" value="SLC25A32-like"/>
</dbReference>
<evidence type="ECO:0000256" key="3">
    <source>
        <dbReference type="ARBA" id="ARBA00004653"/>
    </source>
</evidence>
<reference evidence="18 19" key="1">
    <citation type="journal article" date="2012" name="Eukaryot. Cell">
        <title>Draft genome sequence of CBS 2479, the standard type strain of Trichosporon asahii.</title>
        <authorList>
            <person name="Yang R.Y."/>
            <person name="Li H.T."/>
            <person name="Zhu H."/>
            <person name="Zhou G.P."/>
            <person name="Wang M."/>
            <person name="Wang L."/>
        </authorList>
    </citation>
    <scope>NUCLEOTIDE SEQUENCE [LARGE SCALE GENOMIC DNA]</scope>
    <source>
        <strain evidence="19">ATCC 90039 / CBS 2479 / JCM 2466 / KCTC 7840 / NCYC 2677 / UAMH 7654</strain>
    </source>
</reference>
<evidence type="ECO:0000256" key="8">
    <source>
        <dbReference type="ARBA" id="ARBA00022737"/>
    </source>
</evidence>
<keyword evidence="9" id="KW-0256">Endoplasmic reticulum</keyword>
<feature type="compositionally biased region" description="Low complexity" evidence="16">
    <location>
        <begin position="75"/>
        <end position="88"/>
    </location>
</feature>
<comment type="caution">
    <text evidence="18">The sequence shown here is derived from an EMBL/GenBank/DDBJ whole genome shotgun (WGS) entry which is preliminary data.</text>
</comment>
<evidence type="ECO:0000256" key="1">
    <source>
        <dbReference type="ARBA" id="ARBA00004225"/>
    </source>
</evidence>
<comment type="subcellular location">
    <subcellularLocation>
        <location evidence="2">Endoplasmic reticulum membrane</location>
        <topology evidence="2">Multi-pass membrane protein</topology>
    </subcellularLocation>
    <subcellularLocation>
        <location evidence="3">Golgi apparatus membrane</location>
        <topology evidence="3">Multi-pass membrane protein</topology>
    </subcellularLocation>
    <subcellularLocation>
        <location evidence="1">Mitochondrion membrane</location>
        <topology evidence="1">Multi-pass membrane protein</topology>
    </subcellularLocation>
</comment>